<dbReference type="SUPFAM" id="SSF74653">
    <property type="entry name" value="TolA/TonB C-terminal domain"/>
    <property type="match status" value="1"/>
</dbReference>
<dbReference type="Pfam" id="PF13715">
    <property type="entry name" value="CarbopepD_reg_2"/>
    <property type="match status" value="1"/>
</dbReference>
<name>A0ABV7JSU3_9SPHI</name>
<accession>A0ABV7JSU3</accession>
<dbReference type="Gene3D" id="2.60.40.1120">
    <property type="entry name" value="Carboxypeptidase-like, regulatory domain"/>
    <property type="match status" value="1"/>
</dbReference>
<comment type="caution">
    <text evidence="2">The sequence shown here is derived from an EMBL/GenBank/DDBJ whole genome shotgun (WGS) entry which is preliminary data.</text>
</comment>
<proteinExistence type="predicted"/>
<dbReference type="EMBL" id="JBHRTA010000038">
    <property type="protein sequence ID" value="MFC3199343.1"/>
    <property type="molecule type" value="Genomic_DNA"/>
</dbReference>
<evidence type="ECO:0000313" key="2">
    <source>
        <dbReference type="EMBL" id="MFC3199343.1"/>
    </source>
</evidence>
<dbReference type="InterPro" id="IPR037682">
    <property type="entry name" value="TonB_C"/>
</dbReference>
<gene>
    <name evidence="2" type="ORF">ACFOET_17100</name>
</gene>
<sequence length="165" mass="17988">MDHETQIPLQGVVLQLADNHTTVTDSSGAFTLEIPSHTLTASYFGYEQQQVLIAGLDSVIIALQPATARLDEIVVVGYDSKRPTAGQPKPAKGWRAYNRYLKRGIKQAEGPKGVVTLAFTIDDNGTPTGIRVVRTTDAALSEQAIHLVREGPKWQPGKRGDRQVE</sequence>
<dbReference type="InterPro" id="IPR008969">
    <property type="entry name" value="CarboxyPept-like_regulatory"/>
</dbReference>
<dbReference type="Pfam" id="PF03544">
    <property type="entry name" value="TonB_C"/>
    <property type="match status" value="1"/>
</dbReference>
<dbReference type="Gene3D" id="3.30.1150.10">
    <property type="match status" value="1"/>
</dbReference>
<feature type="domain" description="TonB C-terminal" evidence="1">
    <location>
        <begin position="108"/>
        <end position="164"/>
    </location>
</feature>
<keyword evidence="3" id="KW-1185">Reference proteome</keyword>
<dbReference type="Proteomes" id="UP001595526">
    <property type="component" value="Unassembled WGS sequence"/>
</dbReference>
<evidence type="ECO:0000259" key="1">
    <source>
        <dbReference type="Pfam" id="PF03544"/>
    </source>
</evidence>
<evidence type="ECO:0000313" key="3">
    <source>
        <dbReference type="Proteomes" id="UP001595526"/>
    </source>
</evidence>
<organism evidence="2 3">
    <name type="scientific">Parapedobacter deserti</name>
    <dbReference type="NCBI Taxonomy" id="1912957"/>
    <lineage>
        <taxon>Bacteria</taxon>
        <taxon>Pseudomonadati</taxon>
        <taxon>Bacteroidota</taxon>
        <taxon>Sphingobacteriia</taxon>
        <taxon>Sphingobacteriales</taxon>
        <taxon>Sphingobacteriaceae</taxon>
        <taxon>Parapedobacter</taxon>
    </lineage>
</organism>
<protein>
    <submittedName>
        <fullName evidence="2">Energy transducer TonB</fullName>
    </submittedName>
</protein>
<dbReference type="RefSeq" id="WP_379025136.1">
    <property type="nucleotide sequence ID" value="NZ_JBHRTA010000038.1"/>
</dbReference>
<dbReference type="SUPFAM" id="SSF49464">
    <property type="entry name" value="Carboxypeptidase regulatory domain-like"/>
    <property type="match status" value="1"/>
</dbReference>
<reference evidence="3" key="1">
    <citation type="journal article" date="2019" name="Int. J. Syst. Evol. Microbiol.">
        <title>The Global Catalogue of Microorganisms (GCM) 10K type strain sequencing project: providing services to taxonomists for standard genome sequencing and annotation.</title>
        <authorList>
            <consortium name="The Broad Institute Genomics Platform"/>
            <consortium name="The Broad Institute Genome Sequencing Center for Infectious Disease"/>
            <person name="Wu L."/>
            <person name="Ma J."/>
        </authorList>
    </citation>
    <scope>NUCLEOTIDE SEQUENCE [LARGE SCALE GENOMIC DNA]</scope>
    <source>
        <strain evidence="3">KCTC 52416</strain>
    </source>
</reference>